<dbReference type="EMBL" id="JAMZIH010000162">
    <property type="protein sequence ID" value="KAJ1679824.1"/>
    <property type="molecule type" value="Genomic_DNA"/>
</dbReference>
<proteinExistence type="predicted"/>
<sequence length="1676" mass="182827">MAEDASARRRSLRVRNTTRTTTNTTQPAIEKRRRRSSAGLLSSERRTDDEGEASAGGHKRRRLARILDENSENNQAARDTEGNEEETVDSNDNDDDDLDGSADEQQFEESSSSAESDTDSGDEYVAGGGSRGKISRRARGGGRAAAGRRGRGGGSRVNAAATHAQTGSPDPNQPVDTDCELFNAIADSQASLKQLALDWINSFRESRVDATCELLNLVVKAAGCPGTLRTEAVENPDAVAGAIAELHAQCKTLQRRGHSRTTMPVDESEAVAKGLNAEYPMLGKSKALKKFPKSMLTFISHAIDAGQHRLVFGEDDDSSEGDTSVFMDTFLMWIFGLAGSSYRPFRHVATLVGLTVISSLISIRSYIEGEAQNAHRQLSSLRGQGASAESLRSRRRSTAVSTESANSIRVKKAEARVQELHGQQLITTNTLATVFGSLFKHRVRDIDPSLRSECLAHLASWIAQDPTSYLESRYLRYLGWGLFDKDSKVRETVVAGIAELYNKGGASVATGLRSFMQRFGARIVQIAVTDCDLKPQVAALHLLATMRAHGSLSSQVVSNWQPLRGSGSSNNGGDDGGEEVQGGIAGGAKKGRHAAKQAKLTARSGKRGGASWSLSQSMMLDSDNDSDAEDGTLHNGESSINSVDLFSFDNAVLRFPSPSGVGEFTPPTHPILEYVSPLLFHTNAQVRAAASPLVSWWVKTEWAAKIARIGIDDEDEDSEDEAAARDSSLDPEALTVEDETDDLAGVNFDEISRNIAQRHADSPSQQAQDLRRWSQFKALAAFLRILVVAGHSRDPRTQPASAIATDLAGTQGNESAHRLVDSEAQWDAISQLLAAAPLARAEQFSALWSVAFAADHGDSSTDFSRLALAAAAVWRDLAMPNTIKHLADYLSLDHSRSTLGSSPRLRASQRSDPLPSDRHCLTRDEEIILLHCYTVWVAERDASLQLKLSREKRRESRRKLETRIELPSRLAVIRLEGLLRRHASDPAALLPLLGMMASHIRWQVFFDMRQLPVLQRISEIVVGLLPRHAQSIPTIFMCVRVLSLIDDLGLLKYGNAELNFDSNVNQLLDIGVHQGLSDLVVPALVRGGGGKEREDGDSEDGVGDEYSDIGDEGDEVTAGEEGTRTDEEDTMDVGNGQEAPKRGSRSVKKHRQALPSAEDPTVPGPLVRIATAQAIIMFARALHSVALGAMLESDIHDDPVEFIRLSPSEQIHEFQAIRMQPEQRIGVCNALNIIRAVIAEKDITAHLFSPLALTGDREDGKQGDGGDDVLHKPAGLNYSRGIMQWLDMLVSRSGTMFDDPDILLTSSALEVNFRFVVWSAYRLNEKLRVYTDIVVCEADANDADAESVARLDAQWKEISQDISRLVADRDRLHDSCVFILDNTAQDAAGAGGDGLSASGLVQDRVLSTLSLLYQLFTGDLVRRPPQLAQTSDSDAKHGSNYRVESIFRARKQLLLHCPRSIHSQLSSRLQRLQCYWSERLEAAGQAVRARSPSENVQLSDVVSALELYYQHVLGVTASWAQLINAAVIPSSSLALIGQYVGTAGLETSLKEWERHVQSRRQISTSRRAPPKGGFVSLSGFDHIVQTVVEGLKARLTLQATRASTLDAYRASLEGCLEVSVGIEQIHQESEEGELRLSARECSPLREQSEPPRNPVTLARMIAGAIRTAFPQRDARG</sequence>
<evidence type="ECO:0000313" key="1">
    <source>
        <dbReference type="EMBL" id="KAJ1679824.1"/>
    </source>
</evidence>
<comment type="caution">
    <text evidence="1">The sequence shown here is derived from an EMBL/GenBank/DDBJ whole genome shotgun (WGS) entry which is preliminary data.</text>
</comment>
<organism evidence="1 2">
    <name type="scientific">Spiromyces aspiralis</name>
    <dbReference type="NCBI Taxonomy" id="68401"/>
    <lineage>
        <taxon>Eukaryota</taxon>
        <taxon>Fungi</taxon>
        <taxon>Fungi incertae sedis</taxon>
        <taxon>Zoopagomycota</taxon>
        <taxon>Kickxellomycotina</taxon>
        <taxon>Kickxellomycetes</taxon>
        <taxon>Kickxellales</taxon>
        <taxon>Kickxellaceae</taxon>
        <taxon>Spiromyces</taxon>
    </lineage>
</organism>
<accession>A0ACC1I119</accession>
<feature type="non-terminal residue" evidence="1">
    <location>
        <position position="1676"/>
    </location>
</feature>
<protein>
    <submittedName>
        <fullName evidence="1">Cohesin complex subunit</fullName>
    </submittedName>
</protein>
<keyword evidence="2" id="KW-1185">Reference proteome</keyword>
<name>A0ACC1I119_9FUNG</name>
<reference evidence="1" key="1">
    <citation type="submission" date="2022-06" db="EMBL/GenBank/DDBJ databases">
        <title>Phylogenomic reconstructions and comparative analyses of Kickxellomycotina fungi.</title>
        <authorList>
            <person name="Reynolds N.K."/>
            <person name="Stajich J.E."/>
            <person name="Barry K."/>
            <person name="Grigoriev I.V."/>
            <person name="Crous P."/>
            <person name="Smith M.E."/>
        </authorList>
    </citation>
    <scope>NUCLEOTIDE SEQUENCE</scope>
    <source>
        <strain evidence="1">RSA 2271</strain>
    </source>
</reference>
<evidence type="ECO:0000313" key="2">
    <source>
        <dbReference type="Proteomes" id="UP001145114"/>
    </source>
</evidence>
<gene>
    <name evidence="1" type="primary">IRR1</name>
    <name evidence="1" type="ORF">EV182_001254</name>
</gene>
<dbReference type="Proteomes" id="UP001145114">
    <property type="component" value="Unassembled WGS sequence"/>
</dbReference>